<keyword evidence="7" id="KW-1185">Reference proteome</keyword>
<proteinExistence type="predicted"/>
<dbReference type="RefSeq" id="WP_220196222.1">
    <property type="nucleotide sequence ID" value="NZ_BNJF01000002.1"/>
</dbReference>
<accession>A0A8J3HZ34</accession>
<protein>
    <submittedName>
        <fullName evidence="6">LacI family transcriptional regulator</fullName>
    </submittedName>
</protein>
<sequence>MHNKLTIQDIARLAGVSKATVSRVLNHNPSVNGLLRERVQRVIKEHNFIPSVIAVGLADGHTRLIGVLAPPLTWPSVPEIMQGVAEYIEQTHYEMVLYSIGLERNHSDVLDNILRLKIVSGLLAIFPGELMSHLTYRFEQGFPLVTIDDQAEPTSLPWVGVDNHTSAYQATRYLLDLGHTRIAHLMGPQHYYCAIERYQGYAHALRDAGIILDPALVFQGTFVPDSGRQCAIQLFSREKSDWPTALFVANDQMAYGVLDVAEQLGIQIPEEITVVGFDDNNFSALTRPSLTTIRQPFSQMGRQALETLVTMIDQHHHTGKEALNHPEAEETQKSMHSEQEDTSPRIQIPTHLVVRTSSGVPRTLSIGL</sequence>
<dbReference type="Proteomes" id="UP000612362">
    <property type="component" value="Unassembled WGS sequence"/>
</dbReference>
<dbReference type="SMART" id="SM00354">
    <property type="entry name" value="HTH_LACI"/>
    <property type="match status" value="1"/>
</dbReference>
<dbReference type="CDD" id="cd06267">
    <property type="entry name" value="PBP1_LacI_sugar_binding-like"/>
    <property type="match status" value="1"/>
</dbReference>
<dbReference type="InterPro" id="IPR028082">
    <property type="entry name" value="Peripla_BP_I"/>
</dbReference>
<dbReference type="Pfam" id="PF00356">
    <property type="entry name" value="LacI"/>
    <property type="match status" value="1"/>
</dbReference>
<evidence type="ECO:0000313" key="7">
    <source>
        <dbReference type="Proteomes" id="UP000612362"/>
    </source>
</evidence>
<feature type="compositionally biased region" description="Basic and acidic residues" evidence="4">
    <location>
        <begin position="316"/>
        <end position="343"/>
    </location>
</feature>
<evidence type="ECO:0000256" key="2">
    <source>
        <dbReference type="ARBA" id="ARBA00023125"/>
    </source>
</evidence>
<keyword evidence="2" id="KW-0238">DNA-binding</keyword>
<feature type="region of interest" description="Disordered" evidence="4">
    <location>
        <begin position="316"/>
        <end position="348"/>
    </location>
</feature>
<evidence type="ECO:0000256" key="1">
    <source>
        <dbReference type="ARBA" id="ARBA00023015"/>
    </source>
</evidence>
<dbReference type="Gene3D" id="3.40.50.2300">
    <property type="match status" value="2"/>
</dbReference>
<dbReference type="PROSITE" id="PS00356">
    <property type="entry name" value="HTH_LACI_1"/>
    <property type="match status" value="1"/>
</dbReference>
<dbReference type="PANTHER" id="PTHR30146:SF109">
    <property type="entry name" value="HTH-TYPE TRANSCRIPTIONAL REGULATOR GALS"/>
    <property type="match status" value="1"/>
</dbReference>
<dbReference type="EMBL" id="BNJF01000002">
    <property type="protein sequence ID" value="GHO46877.1"/>
    <property type="molecule type" value="Genomic_DNA"/>
</dbReference>
<feature type="domain" description="HTH lacI-type" evidence="5">
    <location>
        <begin position="5"/>
        <end position="59"/>
    </location>
</feature>
<evidence type="ECO:0000256" key="3">
    <source>
        <dbReference type="ARBA" id="ARBA00023163"/>
    </source>
</evidence>
<name>A0A8J3HZ34_9CHLR</name>
<evidence type="ECO:0000259" key="5">
    <source>
        <dbReference type="PROSITE" id="PS50932"/>
    </source>
</evidence>
<reference evidence="6" key="1">
    <citation type="submission" date="2020-10" db="EMBL/GenBank/DDBJ databases">
        <title>Taxonomic study of unclassified bacteria belonging to the class Ktedonobacteria.</title>
        <authorList>
            <person name="Yabe S."/>
            <person name="Wang C.M."/>
            <person name="Zheng Y."/>
            <person name="Sakai Y."/>
            <person name="Cavaletti L."/>
            <person name="Monciardini P."/>
            <person name="Donadio S."/>
        </authorList>
    </citation>
    <scope>NUCLEOTIDE SEQUENCE</scope>
    <source>
        <strain evidence="6">SOSP1-1</strain>
    </source>
</reference>
<dbReference type="PRINTS" id="PR00036">
    <property type="entry name" value="HTHLACI"/>
</dbReference>
<dbReference type="GO" id="GO:0003700">
    <property type="term" value="F:DNA-binding transcription factor activity"/>
    <property type="evidence" value="ECO:0007669"/>
    <property type="project" value="TreeGrafter"/>
</dbReference>
<comment type="caution">
    <text evidence="6">The sequence shown here is derived from an EMBL/GenBank/DDBJ whole genome shotgun (WGS) entry which is preliminary data.</text>
</comment>
<dbReference type="PANTHER" id="PTHR30146">
    <property type="entry name" value="LACI-RELATED TRANSCRIPTIONAL REPRESSOR"/>
    <property type="match status" value="1"/>
</dbReference>
<dbReference type="CDD" id="cd01392">
    <property type="entry name" value="HTH_LacI"/>
    <property type="match status" value="1"/>
</dbReference>
<keyword evidence="1" id="KW-0805">Transcription regulation</keyword>
<dbReference type="GO" id="GO:0000976">
    <property type="term" value="F:transcription cis-regulatory region binding"/>
    <property type="evidence" value="ECO:0007669"/>
    <property type="project" value="TreeGrafter"/>
</dbReference>
<dbReference type="PROSITE" id="PS50932">
    <property type="entry name" value="HTH_LACI_2"/>
    <property type="match status" value="1"/>
</dbReference>
<keyword evidence="3" id="KW-0804">Transcription</keyword>
<dbReference type="Pfam" id="PF13377">
    <property type="entry name" value="Peripla_BP_3"/>
    <property type="match status" value="1"/>
</dbReference>
<evidence type="ECO:0000256" key="4">
    <source>
        <dbReference type="SAM" id="MobiDB-lite"/>
    </source>
</evidence>
<dbReference type="SUPFAM" id="SSF47413">
    <property type="entry name" value="lambda repressor-like DNA-binding domains"/>
    <property type="match status" value="1"/>
</dbReference>
<dbReference type="InterPro" id="IPR010982">
    <property type="entry name" value="Lambda_DNA-bd_dom_sf"/>
</dbReference>
<gene>
    <name evidence="6" type="primary">lacI_4</name>
    <name evidence="6" type="ORF">KSX_50400</name>
</gene>
<evidence type="ECO:0000313" key="6">
    <source>
        <dbReference type="EMBL" id="GHO46877.1"/>
    </source>
</evidence>
<dbReference type="SUPFAM" id="SSF53822">
    <property type="entry name" value="Periplasmic binding protein-like I"/>
    <property type="match status" value="1"/>
</dbReference>
<organism evidence="6 7">
    <name type="scientific">Ktedonospora formicarum</name>
    <dbReference type="NCBI Taxonomy" id="2778364"/>
    <lineage>
        <taxon>Bacteria</taxon>
        <taxon>Bacillati</taxon>
        <taxon>Chloroflexota</taxon>
        <taxon>Ktedonobacteria</taxon>
        <taxon>Ktedonobacterales</taxon>
        <taxon>Ktedonobacteraceae</taxon>
        <taxon>Ktedonospora</taxon>
    </lineage>
</organism>
<dbReference type="Gene3D" id="1.10.260.40">
    <property type="entry name" value="lambda repressor-like DNA-binding domains"/>
    <property type="match status" value="1"/>
</dbReference>
<dbReference type="AlphaFoldDB" id="A0A8J3HZ34"/>
<dbReference type="InterPro" id="IPR000843">
    <property type="entry name" value="HTH_LacI"/>
</dbReference>
<dbReference type="InterPro" id="IPR046335">
    <property type="entry name" value="LacI/GalR-like_sensor"/>
</dbReference>